<keyword evidence="2" id="KW-1185">Reference proteome</keyword>
<accession>A0ACC1D480</accession>
<comment type="caution">
    <text evidence="1">The sequence shown here is derived from an EMBL/GenBank/DDBJ whole genome shotgun (WGS) entry which is preliminary data.</text>
</comment>
<dbReference type="EMBL" id="CM034395">
    <property type="protein sequence ID" value="KAJ0178615.1"/>
    <property type="molecule type" value="Genomic_DNA"/>
</dbReference>
<evidence type="ECO:0000313" key="2">
    <source>
        <dbReference type="Proteomes" id="UP000824533"/>
    </source>
</evidence>
<sequence length="361" mass="40266">MSTVNPDRLPATTTTAKPATVAPGSLRRIDFADEYFKNLKYSRKDSEFSHGLSYGLEKVYLKDYPTETTFLTTLTQLSSSNGSIYFDLPKPKQVVLSVSETELWPTEATKSSFQINEIIITEIIDKMSTAVSNSTTSTEKSAIHVKGRRSINEDVIRSINTGPGAIILKIIDDRGNPRIEIKVGTTGLDKNKVNNYRSSYNNVTVPKSVSNDVQILAKSNKTSVIKIMPNDTVILDGVEEVMNKSLDTNLKDRFKTMNPADLDVKLTGKGIHDTDVVYKISHDKSVINNITNEKDNSVLDPVTNALKVLFHNETKDIMNIVKVNTKNTTNTRTMNNSNIKTWSREKNMWITSEANTVDPPK</sequence>
<reference evidence="1 2" key="1">
    <citation type="journal article" date="2021" name="Front. Genet.">
        <title>Chromosome-Level Genome Assembly Reveals Significant Gene Expansion in the Toll and IMD Signaling Pathways of Dendrolimus kikuchii.</title>
        <authorList>
            <person name="Zhou J."/>
            <person name="Wu P."/>
            <person name="Xiong Z."/>
            <person name="Liu N."/>
            <person name="Zhao N."/>
            <person name="Ji M."/>
            <person name="Qiu Y."/>
            <person name="Yang B."/>
        </authorList>
    </citation>
    <scope>NUCLEOTIDE SEQUENCE [LARGE SCALE GENOMIC DNA]</scope>
    <source>
        <strain evidence="1">Ann1</strain>
    </source>
</reference>
<gene>
    <name evidence="1" type="ORF">K1T71_005390</name>
</gene>
<protein>
    <submittedName>
        <fullName evidence="1">Uncharacterized protein</fullName>
    </submittedName>
</protein>
<evidence type="ECO:0000313" key="1">
    <source>
        <dbReference type="EMBL" id="KAJ0178615.1"/>
    </source>
</evidence>
<proteinExistence type="predicted"/>
<name>A0ACC1D480_9NEOP</name>
<organism evidence="1 2">
    <name type="scientific">Dendrolimus kikuchii</name>
    <dbReference type="NCBI Taxonomy" id="765133"/>
    <lineage>
        <taxon>Eukaryota</taxon>
        <taxon>Metazoa</taxon>
        <taxon>Ecdysozoa</taxon>
        <taxon>Arthropoda</taxon>
        <taxon>Hexapoda</taxon>
        <taxon>Insecta</taxon>
        <taxon>Pterygota</taxon>
        <taxon>Neoptera</taxon>
        <taxon>Endopterygota</taxon>
        <taxon>Lepidoptera</taxon>
        <taxon>Glossata</taxon>
        <taxon>Ditrysia</taxon>
        <taxon>Bombycoidea</taxon>
        <taxon>Lasiocampidae</taxon>
        <taxon>Dendrolimus</taxon>
    </lineage>
</organism>
<dbReference type="Proteomes" id="UP000824533">
    <property type="component" value="Linkage Group LG09"/>
</dbReference>